<reference evidence="6" key="1">
    <citation type="submission" date="2016-10" db="EMBL/GenBank/DDBJ databases">
        <authorList>
            <person name="Varghese N."/>
            <person name="Submissions S."/>
        </authorList>
    </citation>
    <scope>NUCLEOTIDE SEQUENCE [LARGE SCALE GENOMIC DNA]</scope>
    <source>
        <strain evidence="6">CGMCC 4.3506</strain>
    </source>
</reference>
<dbReference type="STRING" id="200378.SAMN05216553_111361"/>
<organism evidence="5 6">
    <name type="scientific">Lentzea fradiae</name>
    <dbReference type="NCBI Taxonomy" id="200378"/>
    <lineage>
        <taxon>Bacteria</taxon>
        <taxon>Bacillati</taxon>
        <taxon>Actinomycetota</taxon>
        <taxon>Actinomycetes</taxon>
        <taxon>Pseudonocardiales</taxon>
        <taxon>Pseudonocardiaceae</taxon>
        <taxon>Lentzea</taxon>
    </lineage>
</organism>
<dbReference type="Gene3D" id="3.30.420.40">
    <property type="match status" value="2"/>
</dbReference>
<dbReference type="OrthoDB" id="9766019at2"/>
<dbReference type="InterPro" id="IPR043129">
    <property type="entry name" value="ATPase_NBD"/>
</dbReference>
<keyword evidence="1" id="KW-0547">Nucleotide-binding</keyword>
<evidence type="ECO:0000256" key="3">
    <source>
        <dbReference type="ARBA" id="ARBA00023186"/>
    </source>
</evidence>
<dbReference type="PANTHER" id="PTHR42749:SF1">
    <property type="entry name" value="CELL SHAPE-DETERMINING PROTEIN MREB"/>
    <property type="match status" value="1"/>
</dbReference>
<dbReference type="AlphaFoldDB" id="A0A1G7XA97"/>
<dbReference type="SUPFAM" id="SSF53067">
    <property type="entry name" value="Actin-like ATPase domain"/>
    <property type="match status" value="2"/>
</dbReference>
<sequence length="407" mass="42803">MPYVLGVDAGTTRTTAAACRLDGGGDAEVALVVPSVLQLTEAGTFTVGEPGPAGWTATGFARRIGDDVPLSLGPETCSAEELTALLVMWVIGEVATRKGEQPRHVAVTHPAGWGPYRRGQLHTALRAVGVHDVTLVPEPLAAAENHAARSRVLPGAKLAVFSLGSHAFSASVVKRTQHRTFELLNHVEGVDHHTGADFDDLLLALVRGRLGADASVSAVECEAAKRALARPAPGQPVVVGGVEIGRDDFVEEIRPSVDHLVATFLRALGPAQPDAVLLAGGACRLTVIGDALSASVDCRVLGEAAPEHSVAKGAALAARLVVLGPESEPEPLDTSVLVHTREASLRFPVGEVERPDDDEFTTPPPRPPVDVPPLELPPRRVRRMAIALKPGGRRSRSDSRDDDEDGR</sequence>
<name>A0A1G7XA97_9PSEU</name>
<dbReference type="RefSeq" id="WP_090053792.1">
    <property type="nucleotide sequence ID" value="NZ_FNCC01000011.1"/>
</dbReference>
<feature type="compositionally biased region" description="Pro residues" evidence="4">
    <location>
        <begin position="362"/>
        <end position="376"/>
    </location>
</feature>
<evidence type="ECO:0000256" key="2">
    <source>
        <dbReference type="ARBA" id="ARBA00022840"/>
    </source>
</evidence>
<evidence type="ECO:0000256" key="1">
    <source>
        <dbReference type="ARBA" id="ARBA00022741"/>
    </source>
</evidence>
<evidence type="ECO:0000313" key="5">
    <source>
        <dbReference type="EMBL" id="SDG81017.1"/>
    </source>
</evidence>
<dbReference type="GO" id="GO:0140662">
    <property type="term" value="F:ATP-dependent protein folding chaperone"/>
    <property type="evidence" value="ECO:0007669"/>
    <property type="project" value="InterPro"/>
</dbReference>
<proteinExistence type="predicted"/>
<keyword evidence="3" id="KW-0143">Chaperone</keyword>
<dbReference type="GO" id="GO:0005524">
    <property type="term" value="F:ATP binding"/>
    <property type="evidence" value="ECO:0007669"/>
    <property type="project" value="UniProtKB-KW"/>
</dbReference>
<keyword evidence="6" id="KW-1185">Reference proteome</keyword>
<feature type="region of interest" description="Disordered" evidence="4">
    <location>
        <begin position="348"/>
        <end position="407"/>
    </location>
</feature>
<evidence type="ECO:0000256" key="4">
    <source>
        <dbReference type="SAM" id="MobiDB-lite"/>
    </source>
</evidence>
<dbReference type="PANTHER" id="PTHR42749">
    <property type="entry name" value="CELL SHAPE-DETERMINING PROTEIN MREB"/>
    <property type="match status" value="1"/>
</dbReference>
<dbReference type="Gene3D" id="3.90.640.10">
    <property type="entry name" value="Actin, Chain A, domain 4"/>
    <property type="match status" value="1"/>
</dbReference>
<dbReference type="Proteomes" id="UP000199623">
    <property type="component" value="Unassembled WGS sequence"/>
</dbReference>
<dbReference type="Pfam" id="PF00012">
    <property type="entry name" value="HSP70"/>
    <property type="match status" value="1"/>
</dbReference>
<gene>
    <name evidence="5" type="ORF">SAMN05216553_111361</name>
</gene>
<dbReference type="EMBL" id="FNCC01000011">
    <property type="protein sequence ID" value="SDG81017.1"/>
    <property type="molecule type" value="Genomic_DNA"/>
</dbReference>
<evidence type="ECO:0000313" key="6">
    <source>
        <dbReference type="Proteomes" id="UP000199623"/>
    </source>
</evidence>
<accession>A0A1G7XA97</accession>
<dbReference type="InterPro" id="IPR013126">
    <property type="entry name" value="Hsp_70_fam"/>
</dbReference>
<protein>
    <submittedName>
        <fullName evidence="5">Hsp70 protein</fullName>
    </submittedName>
</protein>
<keyword evidence="2" id="KW-0067">ATP-binding</keyword>